<protein>
    <submittedName>
        <fullName evidence="4">Tudor domain-containing protein</fullName>
    </submittedName>
</protein>
<dbReference type="Pfam" id="PF00567">
    <property type="entry name" value="TUDOR"/>
    <property type="match status" value="1"/>
</dbReference>
<evidence type="ECO:0000313" key="2">
    <source>
        <dbReference type="EMBL" id="VDD85973.1"/>
    </source>
</evidence>
<accession>A0A158Q995</accession>
<evidence type="ECO:0000313" key="4">
    <source>
        <dbReference type="WBParaSite" id="EVEC_0000140801-mRNA-1"/>
    </source>
</evidence>
<dbReference type="EMBL" id="UXUI01007170">
    <property type="protein sequence ID" value="VDD85973.1"/>
    <property type="molecule type" value="Genomic_DNA"/>
</dbReference>
<evidence type="ECO:0000313" key="3">
    <source>
        <dbReference type="Proteomes" id="UP000274131"/>
    </source>
</evidence>
<organism evidence="4">
    <name type="scientific">Enterobius vermicularis</name>
    <name type="common">Human pinworm</name>
    <dbReference type="NCBI Taxonomy" id="51028"/>
    <lineage>
        <taxon>Eukaryota</taxon>
        <taxon>Metazoa</taxon>
        <taxon>Ecdysozoa</taxon>
        <taxon>Nematoda</taxon>
        <taxon>Chromadorea</taxon>
        <taxon>Rhabditida</taxon>
        <taxon>Spirurina</taxon>
        <taxon>Oxyuridomorpha</taxon>
        <taxon>Oxyuroidea</taxon>
        <taxon>Oxyuridae</taxon>
        <taxon>Enterobius</taxon>
    </lineage>
</organism>
<evidence type="ECO:0000259" key="1">
    <source>
        <dbReference type="Pfam" id="PF00567"/>
    </source>
</evidence>
<dbReference type="WBParaSite" id="EVEC_0000140801-mRNA-1">
    <property type="protein sequence ID" value="EVEC_0000140801-mRNA-1"/>
    <property type="gene ID" value="EVEC_0000140801"/>
</dbReference>
<feature type="domain" description="Tudor" evidence="1">
    <location>
        <begin position="18"/>
        <end position="110"/>
    </location>
</feature>
<keyword evidence="3" id="KW-1185">Reference proteome</keyword>
<gene>
    <name evidence="2" type="ORF">EVEC_LOCUS1116</name>
</gene>
<dbReference type="InterPro" id="IPR002999">
    <property type="entry name" value="Tudor"/>
</dbReference>
<proteinExistence type="predicted"/>
<dbReference type="Gene3D" id="2.30.30.140">
    <property type="match status" value="1"/>
</dbReference>
<reference evidence="4" key="1">
    <citation type="submission" date="2016-04" db="UniProtKB">
        <authorList>
            <consortium name="WormBaseParasite"/>
        </authorList>
    </citation>
    <scope>IDENTIFICATION</scope>
</reference>
<dbReference type="Proteomes" id="UP000274131">
    <property type="component" value="Unassembled WGS sequence"/>
</dbReference>
<sequence>MFNSHNLEKLLSRVPVKVPVNVGYVDWRNETVFCRLSDDESDYKSLLSRMNHFYSNGALRKRVLQAIKGDLYAAQIKTNWYRVELKSLSREQRECSVCLIDAGGIMVLPLINSLFVLDDRFINEPFDRSFSIQLTTPVDLCGSLKGAGFIGCSEVREGSTLDAFLLSEKEPLVALFKKENSNRRTPNLEVSPRRPAYITRIQKQQDNFSNSLPLGVLKSVFLRNTEKKCSSPRTNDVACPLLDLSPIKNVSSCSRLVPSSGSQRNVGDPANDYGSAVSVSPLSFSNTDTLSDLDSTLPQFSVSDIAFNRLDANVLNANDACQIYIETEETKRETQKLKQLLQSIDPIETARAIDSEAYCPRVSCFHACDLDELDLEDLWSVHCSGPTVVLAHGPAVSGGGDLQTSNLRRARKKVSLEWISPSWLLPGDVVLYWPFSNCPQRVRVVDKENDELTVVCIDTGEESFLEPKKSKFFRLPLQLSTVHFKPTCIGPLRLAGEWSRNWVTVRSSLKLRELCKKVTAVSFDGDDLARWVTLFDGEGRNINKMFIDLIKESPNSRNKK</sequence>
<name>A0A158Q995_ENTVE</name>
<dbReference type="AlphaFoldDB" id="A0A158Q995"/>
<reference evidence="2 3" key="2">
    <citation type="submission" date="2018-10" db="EMBL/GenBank/DDBJ databases">
        <authorList>
            <consortium name="Pathogen Informatics"/>
        </authorList>
    </citation>
    <scope>NUCLEOTIDE SEQUENCE [LARGE SCALE GENOMIC DNA]</scope>
</reference>
<dbReference type="SUPFAM" id="SSF63748">
    <property type="entry name" value="Tudor/PWWP/MBT"/>
    <property type="match status" value="1"/>
</dbReference>
<dbReference type="OrthoDB" id="5818567at2759"/>